<dbReference type="Proteomes" id="UP000664417">
    <property type="component" value="Unassembled WGS sequence"/>
</dbReference>
<sequence length="322" mass="37112">MSFFNEPVPWVRDQPLIDILIWLERQSATHATGALFQCVVPNPDWGAGCYPGEIYERDGEYLCHRALPIWFELAERVACRLRTPRWRADDWLALTFEVLDPQKVPHWFVGPRAEKYEPGTDFSKIVRTEEPTFLHHYLHFIRRIPKRNPTRVLLLGVGQGWEVVPFLRCWSPDRLAETELIGIDHAARAVAAAQARFGSLGPRFLVADLGGFDFATLGVFDVIVAINVLHSPALDGHRILHRLLTHHCRPNSRVLFGFPNCRYLDGEVRYGTRVGKQRETEMTPLLQEVGFYRRTLIKHHFDVKVHGKHTVLVEGTRKQFAR</sequence>
<dbReference type="EMBL" id="JAFREP010000002">
    <property type="protein sequence ID" value="MBO1317446.1"/>
    <property type="molecule type" value="Genomic_DNA"/>
</dbReference>
<accession>A0A8J7Q497</accession>
<comment type="caution">
    <text evidence="1">The sequence shown here is derived from an EMBL/GenBank/DDBJ whole genome shotgun (WGS) entry which is preliminary data.</text>
</comment>
<dbReference type="InterPro" id="IPR029063">
    <property type="entry name" value="SAM-dependent_MTases_sf"/>
</dbReference>
<gene>
    <name evidence="1" type="ORF">J3U88_03170</name>
</gene>
<evidence type="ECO:0000313" key="1">
    <source>
        <dbReference type="EMBL" id="MBO1317446.1"/>
    </source>
</evidence>
<dbReference type="Gene3D" id="3.40.50.150">
    <property type="entry name" value="Vaccinia Virus protein VP39"/>
    <property type="match status" value="1"/>
</dbReference>
<evidence type="ECO:0000313" key="2">
    <source>
        <dbReference type="Proteomes" id="UP000664417"/>
    </source>
</evidence>
<dbReference type="RefSeq" id="WP_207856682.1">
    <property type="nucleotide sequence ID" value="NZ_JAFREP010000002.1"/>
</dbReference>
<name>A0A8J7Q497_9BACT</name>
<dbReference type="SUPFAM" id="SSF53335">
    <property type="entry name" value="S-adenosyl-L-methionine-dependent methyltransferases"/>
    <property type="match status" value="1"/>
</dbReference>
<protein>
    <recommendedName>
        <fullName evidence="3">Methyltransferase domain-containing protein</fullName>
    </recommendedName>
</protein>
<evidence type="ECO:0008006" key="3">
    <source>
        <dbReference type="Google" id="ProtNLM"/>
    </source>
</evidence>
<dbReference type="AlphaFoldDB" id="A0A8J7Q497"/>
<keyword evidence="2" id="KW-1185">Reference proteome</keyword>
<organism evidence="1 2">
    <name type="scientific">Acanthopleuribacter pedis</name>
    <dbReference type="NCBI Taxonomy" id="442870"/>
    <lineage>
        <taxon>Bacteria</taxon>
        <taxon>Pseudomonadati</taxon>
        <taxon>Acidobacteriota</taxon>
        <taxon>Holophagae</taxon>
        <taxon>Acanthopleuribacterales</taxon>
        <taxon>Acanthopleuribacteraceae</taxon>
        <taxon>Acanthopleuribacter</taxon>
    </lineage>
</organism>
<proteinExistence type="predicted"/>
<reference evidence="1" key="1">
    <citation type="submission" date="2021-03" db="EMBL/GenBank/DDBJ databases">
        <authorList>
            <person name="Wang G."/>
        </authorList>
    </citation>
    <scope>NUCLEOTIDE SEQUENCE</scope>
    <source>
        <strain evidence="1">KCTC 12899</strain>
    </source>
</reference>